<keyword evidence="3" id="KW-0808">Transferase</keyword>
<name>A0A410X4P2_9BACL</name>
<dbReference type="OrthoDB" id="423921at2"/>
<dbReference type="RefSeq" id="WP_042235154.1">
    <property type="nucleotide sequence ID" value="NZ_CP026520.1"/>
</dbReference>
<dbReference type="EC" id="2.3.1.-" evidence="2"/>
<dbReference type="GeneID" id="95378947"/>
<proteinExistence type="predicted"/>
<dbReference type="Proteomes" id="UP001527202">
    <property type="component" value="Unassembled WGS sequence"/>
</dbReference>
<evidence type="ECO:0000313" key="5">
    <source>
        <dbReference type="Proteomes" id="UP001527202"/>
    </source>
</evidence>
<organism evidence="3 4">
    <name type="scientific">Paenibacillus chitinolyticus</name>
    <dbReference type="NCBI Taxonomy" id="79263"/>
    <lineage>
        <taxon>Bacteria</taxon>
        <taxon>Bacillati</taxon>
        <taxon>Bacillota</taxon>
        <taxon>Bacilli</taxon>
        <taxon>Bacillales</taxon>
        <taxon>Paenibacillaceae</taxon>
        <taxon>Paenibacillus</taxon>
    </lineage>
</organism>
<evidence type="ECO:0000313" key="4">
    <source>
        <dbReference type="Proteomes" id="UP000288943"/>
    </source>
</evidence>
<dbReference type="PROSITE" id="PS51186">
    <property type="entry name" value="GNAT"/>
    <property type="match status" value="1"/>
</dbReference>
<keyword evidence="5" id="KW-1185">Reference proteome</keyword>
<protein>
    <submittedName>
        <fullName evidence="2 3">N-acetyltransferase</fullName>
        <ecNumber evidence="2">2.3.1.-</ecNumber>
    </submittedName>
</protein>
<dbReference type="Gene3D" id="3.40.630.30">
    <property type="match status" value="1"/>
</dbReference>
<dbReference type="Proteomes" id="UP000288943">
    <property type="component" value="Chromosome"/>
</dbReference>
<dbReference type="InterPro" id="IPR000182">
    <property type="entry name" value="GNAT_dom"/>
</dbReference>
<reference evidence="3 4" key="1">
    <citation type="submission" date="2018-01" db="EMBL/GenBank/DDBJ databases">
        <title>The whole genome sequencing and assembly of Paenibacillus chitinolyticus KCCM 41400 strain.</title>
        <authorList>
            <person name="Kim J.-Y."/>
            <person name="Park M.-K."/>
            <person name="Lee Y.-J."/>
            <person name="Yi H."/>
            <person name="Bahn Y.-S."/>
            <person name="Kim J.F."/>
            <person name="Lee D.-W."/>
        </authorList>
    </citation>
    <scope>NUCLEOTIDE SEQUENCE [LARGE SCALE GENOMIC DNA]</scope>
    <source>
        <strain evidence="3 4">KCCM 41400</strain>
    </source>
</reference>
<evidence type="ECO:0000313" key="2">
    <source>
        <dbReference type="EMBL" id="MCY9597078.1"/>
    </source>
</evidence>
<keyword evidence="2" id="KW-0012">Acyltransferase</keyword>
<dbReference type="EMBL" id="CP026520">
    <property type="protein sequence ID" value="QAV21581.1"/>
    <property type="molecule type" value="Genomic_DNA"/>
</dbReference>
<dbReference type="Pfam" id="PF00583">
    <property type="entry name" value="Acetyltransf_1"/>
    <property type="match status" value="1"/>
</dbReference>
<dbReference type="InterPro" id="IPR016181">
    <property type="entry name" value="Acyl_CoA_acyltransferase"/>
</dbReference>
<dbReference type="KEGG" id="pchi:PC41400_29575"/>
<evidence type="ECO:0000313" key="3">
    <source>
        <dbReference type="EMBL" id="QAV21581.1"/>
    </source>
</evidence>
<sequence length="163" mass="18358">MTLATSWRVRPFTETDGKAICTWSYPAPYSVYNWPSWEELSARAEEFADPDIREKQYAAIVDERDELCGFVQFFPLTGVTRLGLGIRPDLCGQGLGPSYVECLVAEARRRNPGNEIDLEVLVRNERAIKAYIRAGFAVTDTYERMTPTGMAMMHCMVHGAEPA</sequence>
<feature type="domain" description="N-acetyltransferase" evidence="1">
    <location>
        <begin position="7"/>
        <end position="158"/>
    </location>
</feature>
<dbReference type="GO" id="GO:0016747">
    <property type="term" value="F:acyltransferase activity, transferring groups other than amino-acyl groups"/>
    <property type="evidence" value="ECO:0007669"/>
    <property type="project" value="InterPro"/>
</dbReference>
<dbReference type="SUPFAM" id="SSF55729">
    <property type="entry name" value="Acyl-CoA N-acyltransferases (Nat)"/>
    <property type="match status" value="1"/>
</dbReference>
<accession>A0A410X4P2</accession>
<dbReference type="AlphaFoldDB" id="A0A410X4P2"/>
<reference evidence="2 5" key="2">
    <citation type="submission" date="2022-05" db="EMBL/GenBank/DDBJ databases">
        <title>Genome Sequencing of Bee-Associated Microbes.</title>
        <authorList>
            <person name="Dunlap C."/>
        </authorList>
    </citation>
    <scope>NUCLEOTIDE SEQUENCE [LARGE SCALE GENOMIC DNA]</scope>
    <source>
        <strain evidence="2 5">NRRL B-23120</strain>
    </source>
</reference>
<evidence type="ECO:0000259" key="1">
    <source>
        <dbReference type="PROSITE" id="PS51186"/>
    </source>
</evidence>
<gene>
    <name evidence="2" type="ORF">M5X16_15050</name>
    <name evidence="3" type="ORF">PC41400_29575</name>
</gene>
<dbReference type="EMBL" id="JAMDMJ010000017">
    <property type="protein sequence ID" value="MCY9597078.1"/>
    <property type="molecule type" value="Genomic_DNA"/>
</dbReference>